<gene>
    <name evidence="1" type="ORF">H8R27_14730</name>
</gene>
<dbReference type="InterPro" id="IPR028994">
    <property type="entry name" value="Integrin_alpha_N"/>
</dbReference>
<dbReference type="PROSITE" id="PS51257">
    <property type="entry name" value="PROKAR_LIPOPROTEIN"/>
    <property type="match status" value="1"/>
</dbReference>
<keyword evidence="2" id="KW-1185">Reference proteome</keyword>
<evidence type="ECO:0000313" key="2">
    <source>
        <dbReference type="Proteomes" id="UP000605990"/>
    </source>
</evidence>
<reference evidence="1 2" key="1">
    <citation type="submission" date="2020-08" db="EMBL/GenBank/DDBJ databases">
        <title>Description of novel Flavobacterium F-408 isolate.</title>
        <authorList>
            <person name="Saticioglu I.B."/>
            <person name="Duman M."/>
            <person name="Altun S."/>
        </authorList>
    </citation>
    <scope>NUCLEOTIDE SEQUENCE [LARGE SCALE GENOMIC DNA]</scope>
    <source>
        <strain evidence="1 2">F-408</strain>
    </source>
</reference>
<comment type="caution">
    <text evidence="1">The sequence shown here is derived from an EMBL/GenBank/DDBJ whole genome shotgun (WGS) entry which is preliminary data.</text>
</comment>
<accession>A0ABR7J249</accession>
<dbReference type="Proteomes" id="UP000605990">
    <property type="component" value="Unassembled WGS sequence"/>
</dbReference>
<organism evidence="1 2">
    <name type="scientific">Flavobacterium bernardetii</name>
    <dbReference type="NCBI Taxonomy" id="2813823"/>
    <lineage>
        <taxon>Bacteria</taxon>
        <taxon>Pseudomonadati</taxon>
        <taxon>Bacteroidota</taxon>
        <taxon>Flavobacteriia</taxon>
        <taxon>Flavobacteriales</taxon>
        <taxon>Flavobacteriaceae</taxon>
        <taxon>Flavobacterium</taxon>
    </lineage>
</organism>
<dbReference type="SUPFAM" id="SSF69318">
    <property type="entry name" value="Integrin alpha N-terminal domain"/>
    <property type="match status" value="1"/>
</dbReference>
<sequence length="200" mass="22979">MNRIKFLLPILLLLLLLLFISCEKKESLLIAKNFSKVEKVSDTIQQIDTVLLGDLNSDAIKDTVFVFYPKMVNGNPKDQYDGDCLNNICDVTFKFSNNLPEFKYGDAIGSGIDSIGDVNKDGISELVIYPYWFIGCWGKMHFYTYKNNSWNKFGEARTDICDDSIYKNRIKIVSKNKISVLEKFNIDGDPKFKRKTIKLE</sequence>
<name>A0ABR7J249_9FLAO</name>
<evidence type="ECO:0000313" key="1">
    <source>
        <dbReference type="EMBL" id="MBC5836144.1"/>
    </source>
</evidence>
<proteinExistence type="predicted"/>
<dbReference type="EMBL" id="JACRUN010000011">
    <property type="protein sequence ID" value="MBC5836144.1"/>
    <property type="molecule type" value="Genomic_DNA"/>
</dbReference>
<dbReference type="RefSeq" id="WP_166131343.1">
    <property type="nucleotide sequence ID" value="NZ_JAANOQ010000010.1"/>
</dbReference>
<evidence type="ECO:0008006" key="3">
    <source>
        <dbReference type="Google" id="ProtNLM"/>
    </source>
</evidence>
<protein>
    <recommendedName>
        <fullName evidence="3">VCBS repeat-containing protein</fullName>
    </recommendedName>
</protein>